<dbReference type="AlphaFoldDB" id="A0A1W1ZQW4"/>
<dbReference type="RefSeq" id="WP_084233913.1">
    <property type="nucleotide sequence ID" value="NZ_FWXW01000002.1"/>
</dbReference>
<evidence type="ECO:0000256" key="1">
    <source>
        <dbReference type="ARBA" id="ARBA00022737"/>
    </source>
</evidence>
<evidence type="ECO:0000259" key="3">
    <source>
        <dbReference type="PROSITE" id="PS51272"/>
    </source>
</evidence>
<feature type="signal peptide" evidence="2">
    <location>
        <begin position="1"/>
        <end position="27"/>
    </location>
</feature>
<dbReference type="Proteomes" id="UP000192790">
    <property type="component" value="Unassembled WGS sequence"/>
</dbReference>
<evidence type="ECO:0000256" key="2">
    <source>
        <dbReference type="SAM" id="SignalP"/>
    </source>
</evidence>
<keyword evidence="2" id="KW-0732">Signal</keyword>
<keyword evidence="5" id="KW-1185">Reference proteome</keyword>
<feature type="chain" id="PRO_5012732295" description="SLH domain-containing protein" evidence="2">
    <location>
        <begin position="28"/>
        <end position="496"/>
    </location>
</feature>
<feature type="domain" description="SLH" evidence="3">
    <location>
        <begin position="86"/>
        <end position="149"/>
    </location>
</feature>
<sequence>MKQTVRRLLAAAVGGCLCLALALPGMAAGSGRDVSREEALAEDLKNLGLFRGISDTDFALDRAPTREEGIVLLVRALGKESEALAGSWTYSFADVPDWAAAYVGYAYENGLTNGESETKFGAGETCSEAMFLTFLLRALGYSDAMDEDFAWDTPWALASDCGILPEGMKGDIFLRADAVTDLYAALAASLKDGGQTLAERLEEQGAFSREQYEAAIDENTILDWKALDAAVSAAIQAHEGREGLSAFYFGTESHVLLETAREGDTIRVSALYYSCIYHFSKDGGSGSAAYSSLASIALRQGSDGTYSETDYWSLWDTESDPEASLQSRFSDDVLSLYSDVGGDLSFMQKVCDKRAETYRTEVFEAYQPTYEQALQEVLSGTGMTVQEQLEGKDCTVLYGVLGGIPHAPYYFLYVVGYDGSMVSLPLPKESGWGNPSEPENLRLSEDKATLYYEVTFTYRAVIDEGLDSEMFLHEKGVYRYSVSLPDGEVALEITEE</sequence>
<organism evidence="4 5">
    <name type="scientific">Papillibacter cinnamivorans DSM 12816</name>
    <dbReference type="NCBI Taxonomy" id="1122930"/>
    <lineage>
        <taxon>Bacteria</taxon>
        <taxon>Bacillati</taxon>
        <taxon>Bacillota</taxon>
        <taxon>Clostridia</taxon>
        <taxon>Eubacteriales</taxon>
        <taxon>Oscillospiraceae</taxon>
        <taxon>Papillibacter</taxon>
    </lineage>
</organism>
<dbReference type="EMBL" id="FWXW01000002">
    <property type="protein sequence ID" value="SMC50819.1"/>
    <property type="molecule type" value="Genomic_DNA"/>
</dbReference>
<evidence type="ECO:0000313" key="4">
    <source>
        <dbReference type="EMBL" id="SMC50819.1"/>
    </source>
</evidence>
<dbReference type="OrthoDB" id="1862659at2"/>
<keyword evidence="1" id="KW-0677">Repeat</keyword>
<reference evidence="4 5" key="1">
    <citation type="submission" date="2017-04" db="EMBL/GenBank/DDBJ databases">
        <authorList>
            <person name="Afonso C.L."/>
            <person name="Miller P.J."/>
            <person name="Scott M.A."/>
            <person name="Spackman E."/>
            <person name="Goraichik I."/>
            <person name="Dimitrov K.M."/>
            <person name="Suarez D.L."/>
            <person name="Swayne D.E."/>
        </authorList>
    </citation>
    <scope>NUCLEOTIDE SEQUENCE [LARGE SCALE GENOMIC DNA]</scope>
    <source>
        <strain evidence="4 5">DSM 12816</strain>
    </source>
</reference>
<dbReference type="PROSITE" id="PS51272">
    <property type="entry name" value="SLH"/>
    <property type="match status" value="1"/>
</dbReference>
<gene>
    <name evidence="4" type="ORF">SAMN02745168_1307</name>
</gene>
<accession>A0A1W1ZQW4</accession>
<dbReference type="STRING" id="1122930.SAMN02745168_1307"/>
<proteinExistence type="predicted"/>
<evidence type="ECO:0000313" key="5">
    <source>
        <dbReference type="Proteomes" id="UP000192790"/>
    </source>
</evidence>
<dbReference type="InterPro" id="IPR001119">
    <property type="entry name" value="SLH_dom"/>
</dbReference>
<name>A0A1W1ZQW4_9FIRM</name>
<protein>
    <recommendedName>
        <fullName evidence="3">SLH domain-containing protein</fullName>
    </recommendedName>
</protein>